<name>A0A6L2NHQ3_TANCI</name>
<sequence length="529" mass="58631">MSPKDIKRNEEEPTNYALMAFTFSSSSGSNNKEVILNGDFPVPTRVIEGVVQPVAPTTAEQRLARKNKLKACGTLLMALPDKHQLKFNIHKDVKTLVDAIEKRFGGNKETKNTSTQNIAFVSSQNTDSTNEPVSAVASVSGASAKIPVSALPNMDTLSNAQGDFFRGHEGILEKLDLPQWGLICQRWSATTATAIIRDFRKKKNQPTMSSWHSPPQVLLVLTMRPSAPIIEDWVSDSEDDSKADPTQNASTANPTTDIPKLKSNGNNMNRKACFVCKSLNHLIKDYDYYEKKMAPTPARNHAQRGNHQPYAKIKNLNPQRQVVPTIVLTRSKLVPLTTVIPQPHVTRQRSAKTVVTKPNSPPRRNINRRPYPKPCNFLPKGNPQQALKDEGVIDSRCSRHITGNMSYLSDFKVINSGYVSFDRNLTGGKITGKGNMSYLSNFEEINGGYVAFGRNPKGGKITSKGKIRTDDLNMPSIEDITYSDDEEDGAEADFSNLETTITGELLKFKMQKVWVLVDLSNEKKAIGTK</sequence>
<dbReference type="EMBL" id="BKCJ010008942">
    <property type="protein sequence ID" value="GEU84652.1"/>
    <property type="molecule type" value="Genomic_DNA"/>
</dbReference>
<reference evidence="2" key="1">
    <citation type="journal article" date="2019" name="Sci. Rep.">
        <title>Draft genome of Tanacetum cinerariifolium, the natural source of mosquito coil.</title>
        <authorList>
            <person name="Yamashiro T."/>
            <person name="Shiraishi A."/>
            <person name="Satake H."/>
            <person name="Nakayama K."/>
        </authorList>
    </citation>
    <scope>NUCLEOTIDE SEQUENCE</scope>
</reference>
<evidence type="ECO:0000313" key="2">
    <source>
        <dbReference type="EMBL" id="GEU84652.1"/>
    </source>
</evidence>
<accession>A0A6L2NHQ3</accession>
<feature type="region of interest" description="Disordered" evidence="1">
    <location>
        <begin position="235"/>
        <end position="264"/>
    </location>
</feature>
<dbReference type="AlphaFoldDB" id="A0A6L2NHQ3"/>
<organism evidence="2">
    <name type="scientific">Tanacetum cinerariifolium</name>
    <name type="common">Dalmatian daisy</name>
    <name type="synonym">Chrysanthemum cinerariifolium</name>
    <dbReference type="NCBI Taxonomy" id="118510"/>
    <lineage>
        <taxon>Eukaryota</taxon>
        <taxon>Viridiplantae</taxon>
        <taxon>Streptophyta</taxon>
        <taxon>Embryophyta</taxon>
        <taxon>Tracheophyta</taxon>
        <taxon>Spermatophyta</taxon>
        <taxon>Magnoliopsida</taxon>
        <taxon>eudicotyledons</taxon>
        <taxon>Gunneridae</taxon>
        <taxon>Pentapetalae</taxon>
        <taxon>asterids</taxon>
        <taxon>campanulids</taxon>
        <taxon>Asterales</taxon>
        <taxon>Asteraceae</taxon>
        <taxon>Asteroideae</taxon>
        <taxon>Anthemideae</taxon>
        <taxon>Anthemidinae</taxon>
        <taxon>Tanacetum</taxon>
    </lineage>
</organism>
<protein>
    <submittedName>
        <fullName evidence="2">Uncharacterized protein</fullName>
    </submittedName>
</protein>
<evidence type="ECO:0000256" key="1">
    <source>
        <dbReference type="SAM" id="MobiDB-lite"/>
    </source>
</evidence>
<feature type="compositionally biased region" description="Polar residues" evidence="1">
    <location>
        <begin position="244"/>
        <end position="256"/>
    </location>
</feature>
<feature type="region of interest" description="Disordered" evidence="1">
    <location>
        <begin position="347"/>
        <end position="371"/>
    </location>
</feature>
<gene>
    <name evidence="2" type="ORF">Tci_056630</name>
</gene>
<proteinExistence type="predicted"/>
<comment type="caution">
    <text evidence="2">The sequence shown here is derived from an EMBL/GenBank/DDBJ whole genome shotgun (WGS) entry which is preliminary data.</text>
</comment>